<sequence>MSFNAQFVSQRLLTRFSNVCGTVSFQPGNWSAWSYTMSRSTANFEVKCSNYSNSLASKLSRDQTPQGTYVTACHSSA</sequence>
<evidence type="ECO:0000313" key="1">
    <source>
        <dbReference type="EMBL" id="KIM68202.1"/>
    </source>
</evidence>
<protein>
    <submittedName>
        <fullName evidence="1">Uncharacterized protein</fullName>
    </submittedName>
</protein>
<name>A0A0C3ATC6_9AGAM</name>
<organism evidence="1 2">
    <name type="scientific">Scleroderma citrinum Foug A</name>
    <dbReference type="NCBI Taxonomy" id="1036808"/>
    <lineage>
        <taxon>Eukaryota</taxon>
        <taxon>Fungi</taxon>
        <taxon>Dikarya</taxon>
        <taxon>Basidiomycota</taxon>
        <taxon>Agaricomycotina</taxon>
        <taxon>Agaricomycetes</taxon>
        <taxon>Agaricomycetidae</taxon>
        <taxon>Boletales</taxon>
        <taxon>Sclerodermatineae</taxon>
        <taxon>Sclerodermataceae</taxon>
        <taxon>Scleroderma</taxon>
    </lineage>
</organism>
<evidence type="ECO:0000313" key="2">
    <source>
        <dbReference type="Proteomes" id="UP000053989"/>
    </source>
</evidence>
<dbReference type="AlphaFoldDB" id="A0A0C3ATC6"/>
<keyword evidence="2" id="KW-1185">Reference proteome</keyword>
<dbReference type="HOGENOM" id="CLU_2639559_0_0_1"/>
<reference evidence="2" key="2">
    <citation type="submission" date="2015-01" db="EMBL/GenBank/DDBJ databases">
        <title>Evolutionary Origins and Diversification of the Mycorrhizal Mutualists.</title>
        <authorList>
            <consortium name="DOE Joint Genome Institute"/>
            <consortium name="Mycorrhizal Genomics Consortium"/>
            <person name="Kohler A."/>
            <person name="Kuo A."/>
            <person name="Nagy L.G."/>
            <person name="Floudas D."/>
            <person name="Copeland A."/>
            <person name="Barry K.W."/>
            <person name="Cichocki N."/>
            <person name="Veneault-Fourrey C."/>
            <person name="LaButti K."/>
            <person name="Lindquist E.A."/>
            <person name="Lipzen A."/>
            <person name="Lundell T."/>
            <person name="Morin E."/>
            <person name="Murat C."/>
            <person name="Riley R."/>
            <person name="Ohm R."/>
            <person name="Sun H."/>
            <person name="Tunlid A."/>
            <person name="Henrissat B."/>
            <person name="Grigoriev I.V."/>
            <person name="Hibbett D.S."/>
            <person name="Martin F."/>
        </authorList>
    </citation>
    <scope>NUCLEOTIDE SEQUENCE [LARGE SCALE GENOMIC DNA]</scope>
    <source>
        <strain evidence="2">Foug A</strain>
    </source>
</reference>
<accession>A0A0C3ATC6</accession>
<dbReference type="EMBL" id="KN822010">
    <property type="protein sequence ID" value="KIM68202.1"/>
    <property type="molecule type" value="Genomic_DNA"/>
</dbReference>
<gene>
    <name evidence="1" type="ORF">SCLCIDRAFT_1010512</name>
</gene>
<dbReference type="Proteomes" id="UP000053989">
    <property type="component" value="Unassembled WGS sequence"/>
</dbReference>
<dbReference type="InParanoid" id="A0A0C3ATC6"/>
<proteinExistence type="predicted"/>
<reference evidence="1 2" key="1">
    <citation type="submission" date="2014-04" db="EMBL/GenBank/DDBJ databases">
        <authorList>
            <consortium name="DOE Joint Genome Institute"/>
            <person name="Kuo A."/>
            <person name="Kohler A."/>
            <person name="Nagy L.G."/>
            <person name="Floudas D."/>
            <person name="Copeland A."/>
            <person name="Barry K.W."/>
            <person name="Cichocki N."/>
            <person name="Veneault-Fourrey C."/>
            <person name="LaButti K."/>
            <person name="Lindquist E.A."/>
            <person name="Lipzen A."/>
            <person name="Lundell T."/>
            <person name="Morin E."/>
            <person name="Murat C."/>
            <person name="Sun H."/>
            <person name="Tunlid A."/>
            <person name="Henrissat B."/>
            <person name="Grigoriev I.V."/>
            <person name="Hibbett D.S."/>
            <person name="Martin F."/>
            <person name="Nordberg H.P."/>
            <person name="Cantor M.N."/>
            <person name="Hua S.X."/>
        </authorList>
    </citation>
    <scope>NUCLEOTIDE SEQUENCE [LARGE SCALE GENOMIC DNA]</scope>
    <source>
        <strain evidence="1 2">Foug A</strain>
    </source>
</reference>